<dbReference type="InterPro" id="IPR036188">
    <property type="entry name" value="FAD/NAD-bd_sf"/>
</dbReference>
<evidence type="ECO:0000313" key="2">
    <source>
        <dbReference type="EMBL" id="MFC6787505.1"/>
    </source>
</evidence>
<evidence type="ECO:0000259" key="1">
    <source>
        <dbReference type="Pfam" id="PF01593"/>
    </source>
</evidence>
<dbReference type="Proteomes" id="UP001596443">
    <property type="component" value="Unassembled WGS sequence"/>
</dbReference>
<dbReference type="PRINTS" id="PR00419">
    <property type="entry name" value="ADXRDTASE"/>
</dbReference>
<gene>
    <name evidence="2" type="ORF">ACFQFD_16310</name>
</gene>
<reference evidence="2 3" key="1">
    <citation type="journal article" date="2019" name="Int. J. Syst. Evol. Microbiol.">
        <title>The Global Catalogue of Microorganisms (GCM) 10K type strain sequencing project: providing services to taxonomists for standard genome sequencing and annotation.</title>
        <authorList>
            <consortium name="The Broad Institute Genomics Platform"/>
            <consortium name="The Broad Institute Genome Sequencing Center for Infectious Disease"/>
            <person name="Wu L."/>
            <person name="Ma J."/>
        </authorList>
    </citation>
    <scope>NUCLEOTIDE SEQUENCE [LARGE SCALE GENOMIC DNA]</scope>
    <source>
        <strain evidence="2 3">SYNS20</strain>
    </source>
</reference>
<dbReference type="Gene3D" id="3.50.50.60">
    <property type="entry name" value="FAD/NAD(P)-binding domain"/>
    <property type="match status" value="1"/>
</dbReference>
<dbReference type="InterPro" id="IPR002937">
    <property type="entry name" value="Amino_oxidase"/>
</dbReference>
<dbReference type="PANTHER" id="PTHR42841">
    <property type="entry name" value="AMINE OXIDASE"/>
    <property type="match status" value="1"/>
</dbReference>
<dbReference type="GeneID" id="81210632"/>
<dbReference type="RefSeq" id="WP_284061657.1">
    <property type="nucleotide sequence ID" value="NZ_CP126158.1"/>
</dbReference>
<proteinExistence type="predicted"/>
<organism evidence="2 3">
    <name type="scientific">Halobaculum halobium</name>
    <dbReference type="NCBI Taxonomy" id="3032281"/>
    <lineage>
        <taxon>Archaea</taxon>
        <taxon>Methanobacteriati</taxon>
        <taxon>Methanobacteriota</taxon>
        <taxon>Stenosarchaea group</taxon>
        <taxon>Halobacteria</taxon>
        <taxon>Halobacteriales</taxon>
        <taxon>Haloferacaceae</taxon>
        <taxon>Halobaculum</taxon>
    </lineage>
</organism>
<dbReference type="SUPFAM" id="SSF51905">
    <property type="entry name" value="FAD/NAD(P)-binding domain"/>
    <property type="match status" value="1"/>
</dbReference>
<keyword evidence="3" id="KW-1185">Reference proteome</keyword>
<dbReference type="Pfam" id="PF01593">
    <property type="entry name" value="Amino_oxidase"/>
    <property type="match status" value="1"/>
</dbReference>
<feature type="domain" description="Amine oxidase" evidence="1">
    <location>
        <begin position="14"/>
        <end position="436"/>
    </location>
</feature>
<comment type="caution">
    <text evidence="2">The sequence shown here is derived from an EMBL/GenBank/DDBJ whole genome shotgun (WGS) entry which is preliminary data.</text>
</comment>
<accession>A0ABD5TJ12</accession>
<name>A0ABD5TJ12_9EURY</name>
<sequence length="443" mass="47329">MSDSPNVVVAGAGLAGLVAARHLADAGAAVTVYERRPEVGGRVRTRHENGFTLDRGFQVLFTGYPAVQRELDVGALDLREFRPGAVICSTDEGTRSVLSDPLRDPRALVESALNRRVTTTDKLRTLALRQDLSQREESWFFSGPDASIREYLRDWGFSEKYIENFVAPFYGGITLDRSLSTSKHVFAYTFRALSNGRIGVPSQGMAAIPDQLRASAEAAGATVVTGEGVEGIDRDGTGSDAEARSGAAAGVTVETTERAVDADAVVVATDPKTARRLTDVEAIPTEGVPSTTQYYRLPASTPISTGKKILLNSDGPAPNVVVPLTDVAPEYAPDGEQLLCATFLGDDARFRDADDLAADTRAALSAWYPERSVDGLEPVHTERIEFAQFAQPPGVHETLPDATDPEGRIYLAGDSTEWSSIQGAMKSGRVAAEAVLDGENLGD</sequence>
<evidence type="ECO:0000313" key="3">
    <source>
        <dbReference type="Proteomes" id="UP001596443"/>
    </source>
</evidence>
<dbReference type="AlphaFoldDB" id="A0ABD5TJ12"/>
<protein>
    <submittedName>
        <fullName evidence="2">FAD-dependent oxidoreductase</fullName>
    </submittedName>
</protein>
<dbReference type="EMBL" id="JBHSWX010000012">
    <property type="protein sequence ID" value="MFC6787505.1"/>
    <property type="molecule type" value="Genomic_DNA"/>
</dbReference>